<dbReference type="EMBL" id="AEYE02000029">
    <property type="protein sequence ID" value="EPE95635.1"/>
    <property type="molecule type" value="Genomic_DNA"/>
</dbReference>
<dbReference type="eggNOG" id="COG4427">
    <property type="taxonomic scope" value="Bacteria"/>
</dbReference>
<gene>
    <name evidence="1" type="ORF">RGCCGE502_22325</name>
</gene>
<dbReference type="STRING" id="990285.RGCCGE502_22325"/>
<organism evidence="1 2">
    <name type="scientific">Rhizobium grahamii CCGE 502</name>
    <dbReference type="NCBI Taxonomy" id="990285"/>
    <lineage>
        <taxon>Bacteria</taxon>
        <taxon>Pseudomonadati</taxon>
        <taxon>Pseudomonadota</taxon>
        <taxon>Alphaproteobacteria</taxon>
        <taxon>Hyphomicrobiales</taxon>
        <taxon>Rhizobiaceae</taxon>
        <taxon>Rhizobium/Agrobacterium group</taxon>
        <taxon>Rhizobium</taxon>
    </lineage>
</organism>
<name>S3HBP1_9HYPH</name>
<dbReference type="AlphaFoldDB" id="S3HBP1"/>
<sequence>MEDIAERYRRFARLEAAGRSALYEQLALHVAKSPDILTFLSRMPPEKQQPNLLFAAVRLVTGTPSSAVDFEDAVSNHSDAVTAVMMTRTTQTNEPGRCAGLLPSLARLQGPLALIEVGTSAGLCLLPDYYGYDWGRRHLQPPAPFQSIAPIFNCRVSEEVPLPQQHPEIVWRAGLDLNPLDVSKDDDVRWLENLVWPEHHERLSRLRRAMRLARENKPRIVAGDLRTDLGSLLDEAPRDATVVVFHTAVLGYVSSQDDRDNFARSLIGTRAVWLSNESPTVFPELAAKAGALREDMFLLSVNGEPQAWCAPHGQELSWI</sequence>
<evidence type="ECO:0000313" key="1">
    <source>
        <dbReference type="EMBL" id="EPE95635.1"/>
    </source>
</evidence>
<protein>
    <recommendedName>
        <fullName evidence="3">DUF2332 domain-containing protein</fullName>
    </recommendedName>
</protein>
<comment type="caution">
    <text evidence="1">The sequence shown here is derived from an EMBL/GenBank/DDBJ whole genome shotgun (WGS) entry which is preliminary data.</text>
</comment>
<proteinExistence type="predicted"/>
<reference evidence="1 2" key="1">
    <citation type="journal article" date="2012" name="J. Bacteriol.">
        <title>Genome sequence of Rhizobium grahamii CCGE502, a broad-host-range symbiont with low nodulation competitiveness in Phaseolus vulgaris.</title>
        <authorList>
            <person name="Althabegoiti M.J."/>
            <person name="Lozano L."/>
            <person name="Torres-Tejerizo G."/>
            <person name="Ormeno-Orrillo E."/>
            <person name="Rogel M.A."/>
            <person name="Gonzalez V."/>
            <person name="Martinez-Romero E."/>
        </authorList>
    </citation>
    <scope>NUCLEOTIDE SEQUENCE [LARGE SCALE GENOMIC DNA]</scope>
    <source>
        <strain evidence="1 2">CCGE 502</strain>
    </source>
</reference>
<dbReference type="RefSeq" id="WP_016556418.1">
    <property type="nucleotide sequence ID" value="NZ_AEYE02000029.1"/>
</dbReference>
<evidence type="ECO:0000313" key="2">
    <source>
        <dbReference type="Proteomes" id="UP000014411"/>
    </source>
</evidence>
<dbReference type="Pfam" id="PF10094">
    <property type="entry name" value="DUF2332"/>
    <property type="match status" value="1"/>
</dbReference>
<keyword evidence="2" id="KW-1185">Reference proteome</keyword>
<evidence type="ECO:0008006" key="3">
    <source>
        <dbReference type="Google" id="ProtNLM"/>
    </source>
</evidence>
<accession>S3HBP1</accession>
<dbReference type="InterPro" id="IPR011200">
    <property type="entry name" value="UCP012608"/>
</dbReference>
<dbReference type="Proteomes" id="UP000014411">
    <property type="component" value="Unassembled WGS sequence"/>
</dbReference>
<dbReference type="HOGENOM" id="CLU_065141_0_0_5"/>